<keyword evidence="3" id="KW-1185">Reference proteome</keyword>
<evidence type="ECO:0000313" key="3">
    <source>
        <dbReference type="Proteomes" id="UP000048926"/>
    </source>
</evidence>
<gene>
    <name evidence="2" type="ORF">LAL4801_04767</name>
</gene>
<evidence type="ECO:0000313" key="2">
    <source>
        <dbReference type="EMBL" id="CTQ46308.1"/>
    </source>
</evidence>
<proteinExistence type="predicted"/>
<reference evidence="3" key="1">
    <citation type="submission" date="2015-07" db="EMBL/GenBank/DDBJ databases">
        <authorList>
            <person name="Rodrigo-Torres Lidia"/>
            <person name="Arahal R.David."/>
        </authorList>
    </citation>
    <scope>NUCLEOTIDE SEQUENCE [LARGE SCALE GENOMIC DNA]</scope>
    <source>
        <strain evidence="3">CECT 4801</strain>
    </source>
</reference>
<dbReference type="Proteomes" id="UP000048926">
    <property type="component" value="Unassembled WGS sequence"/>
</dbReference>
<protein>
    <submittedName>
        <fullName evidence="2">Uncharacterized protein</fullName>
    </submittedName>
</protein>
<evidence type="ECO:0000256" key="1">
    <source>
        <dbReference type="SAM" id="MobiDB-lite"/>
    </source>
</evidence>
<accession>A0A0M6Y9F2</accession>
<sequence>MRVNPVSSAGRANVRRKRPSVGETESERQATFDTYLPVPVEPELEREQIAFSARYRPNSIFLAHLIATRDGEPQTRFRRQTEPLTGVNSYRATAALPRQRPAGRLLKTER</sequence>
<dbReference type="AlphaFoldDB" id="A0A0M6Y9F2"/>
<dbReference type="EMBL" id="CXST01000003">
    <property type="protein sequence ID" value="CTQ46308.1"/>
    <property type="molecule type" value="Genomic_DNA"/>
</dbReference>
<name>A0A0M6Y9F2_9HYPH</name>
<feature type="region of interest" description="Disordered" evidence="1">
    <location>
        <begin position="1"/>
        <end position="34"/>
    </location>
</feature>
<organism evidence="2 3">
    <name type="scientific">Roseibium aggregatum</name>
    <dbReference type="NCBI Taxonomy" id="187304"/>
    <lineage>
        <taxon>Bacteria</taxon>
        <taxon>Pseudomonadati</taxon>
        <taxon>Pseudomonadota</taxon>
        <taxon>Alphaproteobacteria</taxon>
        <taxon>Hyphomicrobiales</taxon>
        <taxon>Stappiaceae</taxon>
        <taxon>Roseibium</taxon>
    </lineage>
</organism>
<feature type="region of interest" description="Disordered" evidence="1">
    <location>
        <begin position="83"/>
        <end position="110"/>
    </location>
</feature>